<proteinExistence type="predicted"/>
<accession>A0A2T9J7J7</accession>
<dbReference type="EMBL" id="QDKP01000049">
    <property type="protein sequence ID" value="PVM77505.1"/>
    <property type="molecule type" value="Genomic_DNA"/>
</dbReference>
<gene>
    <name evidence="1" type="ORF">DDF65_16385</name>
</gene>
<protein>
    <submittedName>
        <fullName evidence="1">Uncharacterized protein</fullName>
    </submittedName>
</protein>
<reference evidence="1 2" key="1">
    <citation type="submission" date="2018-04" db="EMBL/GenBank/DDBJ databases">
        <title>The genome sequence of Caulobacter sp. 736.</title>
        <authorList>
            <person name="Gao J."/>
            <person name="Sun J."/>
        </authorList>
    </citation>
    <scope>NUCLEOTIDE SEQUENCE [LARGE SCALE GENOMIC DNA]</scope>
    <source>
        <strain evidence="1 2">736</strain>
    </source>
</reference>
<sequence>MNEKLIITSLETLASAIASVSRSVVAMQKGDTLAAKEQIETCVGLLADFQELRDQLAGGETKAS</sequence>
<dbReference type="AlphaFoldDB" id="A0A2T9J7J7"/>
<evidence type="ECO:0000313" key="2">
    <source>
        <dbReference type="Proteomes" id="UP000244913"/>
    </source>
</evidence>
<dbReference type="Proteomes" id="UP000244913">
    <property type="component" value="Unassembled WGS sequence"/>
</dbReference>
<evidence type="ECO:0000313" key="1">
    <source>
        <dbReference type="EMBL" id="PVM77505.1"/>
    </source>
</evidence>
<comment type="caution">
    <text evidence="1">The sequence shown here is derived from an EMBL/GenBank/DDBJ whole genome shotgun (WGS) entry which is preliminary data.</text>
</comment>
<name>A0A2T9J7J7_9CAUL</name>
<organism evidence="1 2">
    <name type="scientific">Caulobacter radicis</name>
    <dbReference type="NCBI Taxonomy" id="2172650"/>
    <lineage>
        <taxon>Bacteria</taxon>
        <taxon>Pseudomonadati</taxon>
        <taxon>Pseudomonadota</taxon>
        <taxon>Alphaproteobacteria</taxon>
        <taxon>Caulobacterales</taxon>
        <taxon>Caulobacteraceae</taxon>
        <taxon>Caulobacter</taxon>
    </lineage>
</organism>
<dbReference type="RefSeq" id="WP_116568713.1">
    <property type="nucleotide sequence ID" value="NZ_QDKP01000049.1"/>
</dbReference>
<keyword evidence="2" id="KW-1185">Reference proteome</keyword>